<dbReference type="SMART" id="SM00028">
    <property type="entry name" value="TPR"/>
    <property type="match status" value="2"/>
</dbReference>
<evidence type="ECO:0000256" key="2">
    <source>
        <dbReference type="SAM" id="Coils"/>
    </source>
</evidence>
<dbReference type="InterPro" id="IPR011990">
    <property type="entry name" value="TPR-like_helical_dom_sf"/>
</dbReference>
<evidence type="ECO:0000259" key="4">
    <source>
        <dbReference type="Pfam" id="PF13525"/>
    </source>
</evidence>
<reference evidence="6" key="1">
    <citation type="submission" date="2016-10" db="EMBL/GenBank/DDBJ databases">
        <title>Sequence of Gallionella enrichment culture.</title>
        <authorList>
            <person name="Poehlein A."/>
            <person name="Muehling M."/>
            <person name="Daniel R."/>
        </authorList>
    </citation>
    <scope>NUCLEOTIDE SEQUENCE</scope>
</reference>
<feature type="coiled-coil region" evidence="2">
    <location>
        <begin position="23"/>
        <end position="92"/>
    </location>
</feature>
<dbReference type="InterPro" id="IPR039565">
    <property type="entry name" value="BamD-like"/>
</dbReference>
<gene>
    <name evidence="6" type="primary">bamD_3</name>
    <name evidence="6" type="ORF">GALL_70360</name>
</gene>
<keyword evidence="2" id="KW-0175">Coiled coil</keyword>
<keyword evidence="1" id="KW-0732">Signal</keyword>
<dbReference type="Gene3D" id="1.20.5.110">
    <property type="match status" value="1"/>
</dbReference>
<feature type="domain" description="YbgF trimerisation" evidence="5">
    <location>
        <begin position="32"/>
        <end position="111"/>
    </location>
</feature>
<dbReference type="NCBIfam" id="TIGR02795">
    <property type="entry name" value="tol_pal_ybgF"/>
    <property type="match status" value="1"/>
</dbReference>
<feature type="region of interest" description="Disordered" evidence="3">
    <location>
        <begin position="111"/>
        <end position="132"/>
    </location>
</feature>
<dbReference type="SUPFAM" id="SSF48452">
    <property type="entry name" value="TPR-like"/>
    <property type="match status" value="1"/>
</dbReference>
<feature type="compositionally biased region" description="Basic and acidic residues" evidence="3">
    <location>
        <begin position="121"/>
        <end position="130"/>
    </location>
</feature>
<proteinExistence type="inferred from homology"/>
<dbReference type="InterPro" id="IPR032519">
    <property type="entry name" value="YbgF_tri"/>
</dbReference>
<dbReference type="GO" id="GO:0070206">
    <property type="term" value="P:protein trimerization"/>
    <property type="evidence" value="ECO:0007669"/>
    <property type="project" value="InterPro"/>
</dbReference>
<dbReference type="GO" id="GO:0051301">
    <property type="term" value="P:cell division"/>
    <property type="evidence" value="ECO:0007669"/>
    <property type="project" value="InterPro"/>
</dbReference>
<organism evidence="6">
    <name type="scientific">mine drainage metagenome</name>
    <dbReference type="NCBI Taxonomy" id="410659"/>
    <lineage>
        <taxon>unclassified sequences</taxon>
        <taxon>metagenomes</taxon>
        <taxon>ecological metagenomes</taxon>
    </lineage>
</organism>
<evidence type="ECO:0000256" key="3">
    <source>
        <dbReference type="SAM" id="MobiDB-lite"/>
    </source>
</evidence>
<dbReference type="InterPro" id="IPR014162">
    <property type="entry name" value="CpoB_C"/>
</dbReference>
<dbReference type="Gene3D" id="1.25.40.10">
    <property type="entry name" value="Tetratricopeptide repeat domain"/>
    <property type="match status" value="1"/>
</dbReference>
<accession>A0A1J5T5G8</accession>
<evidence type="ECO:0000313" key="6">
    <source>
        <dbReference type="EMBL" id="OIR11541.1"/>
    </source>
</evidence>
<dbReference type="Pfam" id="PF13525">
    <property type="entry name" value="YfiO"/>
    <property type="match status" value="1"/>
</dbReference>
<dbReference type="Pfam" id="PF16331">
    <property type="entry name" value="TolA_bind_tri"/>
    <property type="match status" value="1"/>
</dbReference>
<comment type="caution">
    <text evidence="6">The sequence shown here is derived from an EMBL/GenBank/DDBJ whole genome shotgun (WGS) entry which is preliminary data.</text>
</comment>
<dbReference type="HAMAP" id="MF_02066">
    <property type="entry name" value="CpoB"/>
    <property type="match status" value="1"/>
</dbReference>
<dbReference type="AlphaFoldDB" id="A0A1J5T5G8"/>
<name>A0A1J5T5G8_9ZZZZ</name>
<dbReference type="EMBL" id="MLJW01000020">
    <property type="protein sequence ID" value="OIR11541.1"/>
    <property type="molecule type" value="Genomic_DNA"/>
</dbReference>
<dbReference type="InterPro" id="IPR034706">
    <property type="entry name" value="CpoB"/>
</dbReference>
<feature type="domain" description="Outer membrane lipoprotein BamD-like" evidence="4">
    <location>
        <begin position="138"/>
        <end position="257"/>
    </location>
</feature>
<sequence length="257" mass="28925">MRFWLLICLCAVSSHASAGLFADEDARKQVQQLEARVIKLEQALAASESDKEQAIRSTLDLQMQMEALNTELRKLRGKNEEFAHDLQDAEKRQKDFYIDLDTRLRHVEAGAGGDSAAAASDRSDGARDVSADPLGENRAFDAAYTLYKNENYQSAAAAFRDFLKNYPQSVHEANVRYWMGNSYFLLKDYKNCLSSYETLVGKFQDHPRVAEAMLNIAECQLELKNKTAARKTLKQLISQFPGSDASDKAKKRLATIK</sequence>
<protein>
    <submittedName>
        <fullName evidence="6">Outer membrane protein assembly factor BamD</fullName>
    </submittedName>
</protein>
<evidence type="ECO:0000256" key="1">
    <source>
        <dbReference type="ARBA" id="ARBA00022729"/>
    </source>
</evidence>
<dbReference type="InterPro" id="IPR019734">
    <property type="entry name" value="TPR_rpt"/>
</dbReference>
<evidence type="ECO:0000259" key="5">
    <source>
        <dbReference type="Pfam" id="PF16331"/>
    </source>
</evidence>